<dbReference type="OrthoDB" id="911638at2759"/>
<dbReference type="AlphaFoldDB" id="A0A371GYM9"/>
<proteinExistence type="predicted"/>
<dbReference type="Proteomes" id="UP000257109">
    <property type="component" value="Unassembled WGS sequence"/>
</dbReference>
<protein>
    <submittedName>
        <fullName evidence="2">Uncharacterized protein</fullName>
    </submittedName>
</protein>
<name>A0A371GYM9_MUCPR</name>
<accession>A0A371GYM9</accession>
<feature type="compositionally biased region" description="Low complexity" evidence="1">
    <location>
        <begin position="119"/>
        <end position="138"/>
    </location>
</feature>
<evidence type="ECO:0000256" key="1">
    <source>
        <dbReference type="SAM" id="MobiDB-lite"/>
    </source>
</evidence>
<sequence>MLQYGVSSIEEVSSPSQTDSSSSPIQLRLSLVSLSKTKSESSQSETELAFYIPLPPRQKEHYQIGVIVGDTSSFVSLCAKFEFMMNPESNSNILHELDPEIDRTLRRLRKVRSTIVNNSSSSNYVSNSNNSVSTTNDSDFSEYSSSNVNSDGEQEPEPMENNDRMLKELTMLDVVYQPWCIQYPRLEQAQSYELKSGLIHLLPKFHGLADEDPHKHLKEISCGLFHDEAIEDIRGLH</sequence>
<feature type="region of interest" description="Disordered" evidence="1">
    <location>
        <begin position="1"/>
        <end position="22"/>
    </location>
</feature>
<evidence type="ECO:0000313" key="2">
    <source>
        <dbReference type="EMBL" id="RDX95670.1"/>
    </source>
</evidence>
<comment type="caution">
    <text evidence="2">The sequence shown here is derived from an EMBL/GenBank/DDBJ whole genome shotgun (WGS) entry which is preliminary data.</text>
</comment>
<feature type="compositionally biased region" description="Polar residues" evidence="1">
    <location>
        <begin position="141"/>
        <end position="151"/>
    </location>
</feature>
<feature type="non-terminal residue" evidence="2">
    <location>
        <position position="1"/>
    </location>
</feature>
<keyword evidence="3" id="KW-1185">Reference proteome</keyword>
<reference evidence="2" key="1">
    <citation type="submission" date="2018-05" db="EMBL/GenBank/DDBJ databases">
        <title>Draft genome of Mucuna pruriens seed.</title>
        <authorList>
            <person name="Nnadi N.E."/>
            <person name="Vos R."/>
            <person name="Hasami M.H."/>
            <person name="Devisetty U.K."/>
            <person name="Aguiy J.C."/>
        </authorList>
    </citation>
    <scope>NUCLEOTIDE SEQUENCE [LARGE SCALE GENOMIC DNA]</scope>
    <source>
        <strain evidence="2">JCA_2017</strain>
    </source>
</reference>
<organism evidence="2 3">
    <name type="scientific">Mucuna pruriens</name>
    <name type="common">Velvet bean</name>
    <name type="synonym">Dolichos pruriens</name>
    <dbReference type="NCBI Taxonomy" id="157652"/>
    <lineage>
        <taxon>Eukaryota</taxon>
        <taxon>Viridiplantae</taxon>
        <taxon>Streptophyta</taxon>
        <taxon>Embryophyta</taxon>
        <taxon>Tracheophyta</taxon>
        <taxon>Spermatophyta</taxon>
        <taxon>Magnoliopsida</taxon>
        <taxon>eudicotyledons</taxon>
        <taxon>Gunneridae</taxon>
        <taxon>Pentapetalae</taxon>
        <taxon>rosids</taxon>
        <taxon>fabids</taxon>
        <taxon>Fabales</taxon>
        <taxon>Fabaceae</taxon>
        <taxon>Papilionoideae</taxon>
        <taxon>50 kb inversion clade</taxon>
        <taxon>NPAAA clade</taxon>
        <taxon>indigoferoid/millettioid clade</taxon>
        <taxon>Phaseoleae</taxon>
        <taxon>Mucuna</taxon>
    </lineage>
</organism>
<feature type="region of interest" description="Disordered" evidence="1">
    <location>
        <begin position="119"/>
        <end position="159"/>
    </location>
</feature>
<evidence type="ECO:0000313" key="3">
    <source>
        <dbReference type="Proteomes" id="UP000257109"/>
    </source>
</evidence>
<feature type="compositionally biased region" description="Low complexity" evidence="1">
    <location>
        <begin position="13"/>
        <end position="22"/>
    </location>
</feature>
<dbReference type="EMBL" id="QJKJ01004066">
    <property type="protein sequence ID" value="RDX95670.1"/>
    <property type="molecule type" value="Genomic_DNA"/>
</dbReference>
<gene>
    <name evidence="2" type="ORF">CR513_21773</name>
</gene>